<accession>B4VVA6</accession>
<evidence type="ECO:0000313" key="3">
    <source>
        <dbReference type="EMBL" id="EDX74122.1"/>
    </source>
</evidence>
<organism evidence="3 4">
    <name type="scientific">Coleofasciculus chthonoplastes PCC 7420</name>
    <dbReference type="NCBI Taxonomy" id="118168"/>
    <lineage>
        <taxon>Bacteria</taxon>
        <taxon>Bacillati</taxon>
        <taxon>Cyanobacteriota</taxon>
        <taxon>Cyanophyceae</taxon>
        <taxon>Coleofasciculales</taxon>
        <taxon>Coleofasciculaceae</taxon>
        <taxon>Coleofasciculus</taxon>
    </lineage>
</organism>
<dbReference type="eggNOG" id="COG3831">
    <property type="taxonomic scope" value="Bacteria"/>
</dbReference>
<feature type="domain" description="PARP alpha-helical" evidence="1">
    <location>
        <begin position="118"/>
        <end position="240"/>
    </location>
</feature>
<dbReference type="GO" id="GO:0003950">
    <property type="term" value="F:NAD+ poly-ADP-ribosyltransferase activity"/>
    <property type="evidence" value="ECO:0007669"/>
    <property type="project" value="InterPro"/>
</dbReference>
<gene>
    <name evidence="3" type="ORF">MC7420_4107</name>
</gene>
<dbReference type="OrthoDB" id="489706at2"/>
<keyword evidence="4" id="KW-1185">Reference proteome</keyword>
<dbReference type="Gene3D" id="1.20.142.10">
    <property type="entry name" value="Poly(ADP-ribose) polymerase, regulatory domain"/>
    <property type="match status" value="1"/>
</dbReference>
<dbReference type="InterPro" id="IPR036930">
    <property type="entry name" value="WGR_dom_sf"/>
</dbReference>
<dbReference type="PROSITE" id="PS51977">
    <property type="entry name" value="WGR"/>
    <property type="match status" value="1"/>
</dbReference>
<dbReference type="InterPro" id="IPR049809">
    <property type="entry name" value="YehF/YfeS-like_WGR"/>
</dbReference>
<protein>
    <submittedName>
        <fullName evidence="3">Uncharacterized protein</fullName>
    </submittedName>
</protein>
<dbReference type="SUPFAM" id="SSF47587">
    <property type="entry name" value="Domain of poly(ADP-ribose) polymerase"/>
    <property type="match status" value="1"/>
</dbReference>
<evidence type="ECO:0000259" key="2">
    <source>
        <dbReference type="PROSITE" id="PS51977"/>
    </source>
</evidence>
<dbReference type="Gene3D" id="2.20.140.10">
    <property type="entry name" value="WGR domain"/>
    <property type="match status" value="1"/>
</dbReference>
<dbReference type="InterPro" id="IPR008893">
    <property type="entry name" value="WGR_domain"/>
</dbReference>
<dbReference type="HOGENOM" id="CLU_942359_0_0_3"/>
<proteinExistence type="predicted"/>
<dbReference type="AlphaFoldDB" id="B4VVA6"/>
<dbReference type="CDD" id="cd07996">
    <property type="entry name" value="WGR_MMR_like"/>
    <property type="match status" value="1"/>
</dbReference>
<reference evidence="3 4" key="1">
    <citation type="submission" date="2008-07" db="EMBL/GenBank/DDBJ databases">
        <authorList>
            <person name="Tandeau de Marsac N."/>
            <person name="Ferriera S."/>
            <person name="Johnson J."/>
            <person name="Kravitz S."/>
            <person name="Beeson K."/>
            <person name="Sutton G."/>
            <person name="Rogers Y.-H."/>
            <person name="Friedman R."/>
            <person name="Frazier M."/>
            <person name="Venter J.C."/>
        </authorList>
    </citation>
    <scope>NUCLEOTIDE SEQUENCE [LARGE SCALE GENOMIC DNA]</scope>
    <source>
        <strain evidence="3 4">PCC 7420</strain>
    </source>
</reference>
<evidence type="ECO:0000259" key="1">
    <source>
        <dbReference type="PROSITE" id="PS51060"/>
    </source>
</evidence>
<sequence>MNSESSTLDFTALAFNLTNIKRTLMIDKSLAITHKSLIKVDPQTNANKFWQAWLMPDGNLYVEYGRVNYSARSHVYPCSSVTVAEQKLAYLLSSKLSKGYQEAIVESNNLQQLDWSYFGDNAKTFQEKLAQITSLADKIADHTSLNFDAIQGVFTSQLGIISPQTIRQAIPALQQVSLHLANPQSRQFNHAVADYLTLIPLTVGMKLDARSLLGNPEKIATQRRVLSQLEKALDLISQLRQEMLNEAVKSPKNSTELDRAWWISWGVFLVDPPKKPSQTAEDFRSTHICWTNKGC</sequence>
<dbReference type="Pfam" id="PF05406">
    <property type="entry name" value="WGR"/>
    <property type="match status" value="1"/>
</dbReference>
<feature type="domain" description="WGR" evidence="2">
    <location>
        <begin position="21"/>
        <end position="117"/>
    </location>
</feature>
<dbReference type="InterPro" id="IPR004102">
    <property type="entry name" value="Poly(ADP-ribose)pol_reg_dom"/>
</dbReference>
<dbReference type="EMBL" id="DS989854">
    <property type="protein sequence ID" value="EDX74122.1"/>
    <property type="molecule type" value="Genomic_DNA"/>
</dbReference>
<dbReference type="STRING" id="118168.MC7420_4107"/>
<dbReference type="InterPro" id="IPR036616">
    <property type="entry name" value="Poly(ADP-ribose)pol_reg_dom_sf"/>
</dbReference>
<dbReference type="Proteomes" id="UP000003835">
    <property type="component" value="Unassembled WGS sequence"/>
</dbReference>
<dbReference type="PROSITE" id="PS51060">
    <property type="entry name" value="PARP_ALPHA_HD"/>
    <property type="match status" value="1"/>
</dbReference>
<evidence type="ECO:0000313" key="4">
    <source>
        <dbReference type="Proteomes" id="UP000003835"/>
    </source>
</evidence>
<name>B4VVA6_9CYAN</name>
<dbReference type="SUPFAM" id="SSF142921">
    <property type="entry name" value="WGR domain-like"/>
    <property type="match status" value="1"/>
</dbReference>
<dbReference type="RefSeq" id="WP_006102427.1">
    <property type="nucleotide sequence ID" value="NZ_DS989854.1"/>
</dbReference>